<dbReference type="EMBL" id="JRVJ01000010">
    <property type="protein sequence ID" value="KGM18672.1"/>
    <property type="molecule type" value="Genomic_DNA"/>
</dbReference>
<keyword evidence="3" id="KW-1185">Reference proteome</keyword>
<proteinExistence type="predicted"/>
<protein>
    <recommendedName>
        <fullName evidence="1">N-acetyltransferase domain-containing protein</fullName>
    </recommendedName>
</protein>
<dbReference type="GO" id="GO:0016747">
    <property type="term" value="F:acyltransferase activity, transferring groups other than amino-acyl groups"/>
    <property type="evidence" value="ECO:0007669"/>
    <property type="project" value="InterPro"/>
</dbReference>
<organism evidence="2 3">
    <name type="scientific">Corynebacterium auriscanis</name>
    <dbReference type="NCBI Taxonomy" id="99807"/>
    <lineage>
        <taxon>Bacteria</taxon>
        <taxon>Bacillati</taxon>
        <taxon>Actinomycetota</taxon>
        <taxon>Actinomycetes</taxon>
        <taxon>Mycobacteriales</taxon>
        <taxon>Corynebacteriaceae</taxon>
        <taxon>Corynebacterium</taxon>
    </lineage>
</organism>
<evidence type="ECO:0000259" key="1">
    <source>
        <dbReference type="PROSITE" id="PS51186"/>
    </source>
</evidence>
<reference evidence="2 3" key="1">
    <citation type="submission" date="2014-10" db="EMBL/GenBank/DDBJ databases">
        <title>Whole Genome sequence of Corynebacterium auriscanis strain CIP 106629.</title>
        <authorList>
            <person name="Hassan S.S."/>
            <person name="Jamal S.B."/>
            <person name="Tiwari S."/>
            <person name="Oliveira L.D.C."/>
            <person name="Souza F."/>
            <person name="Mariano D.C."/>
            <person name="Almeida S."/>
            <person name="Dorella F."/>
            <person name="Pereira F."/>
            <person name="Carvalho A."/>
            <person name="Leal C.A."/>
            <person name="Soares S.D.C."/>
            <person name="Figueiredo H.C."/>
            <person name="Silva A."/>
            <person name="Azevedo V.A."/>
        </authorList>
    </citation>
    <scope>NUCLEOTIDE SEQUENCE [LARGE SCALE GENOMIC DNA]</scope>
    <source>
        <strain evidence="2 3">CIP 106629</strain>
    </source>
</reference>
<dbReference type="SUPFAM" id="SSF55729">
    <property type="entry name" value="Acyl-CoA N-acyltransferases (Nat)"/>
    <property type="match status" value="1"/>
</dbReference>
<dbReference type="InterPro" id="IPR016181">
    <property type="entry name" value="Acyl_CoA_acyltransferase"/>
</dbReference>
<dbReference type="InterPro" id="IPR000182">
    <property type="entry name" value="GNAT_dom"/>
</dbReference>
<evidence type="ECO:0000313" key="3">
    <source>
        <dbReference type="Proteomes" id="UP000030145"/>
    </source>
</evidence>
<gene>
    <name evidence="2" type="ORF">MA47_06905</name>
</gene>
<dbReference type="Gene3D" id="3.40.630.30">
    <property type="match status" value="1"/>
</dbReference>
<feature type="domain" description="N-acetyltransferase" evidence="1">
    <location>
        <begin position="19"/>
        <end position="184"/>
    </location>
</feature>
<comment type="caution">
    <text evidence="2">The sequence shown here is derived from an EMBL/GenBank/DDBJ whole genome shotgun (WGS) entry which is preliminary data.</text>
</comment>
<name>A0A0A2DLL8_9CORY</name>
<dbReference type="AlphaFoldDB" id="A0A0A2DLL8"/>
<dbReference type="Pfam" id="PF13673">
    <property type="entry name" value="Acetyltransf_10"/>
    <property type="match status" value="1"/>
</dbReference>
<dbReference type="Proteomes" id="UP000030145">
    <property type="component" value="Unassembled WGS sequence"/>
</dbReference>
<dbReference type="PROSITE" id="PS51186">
    <property type="entry name" value="GNAT"/>
    <property type="match status" value="1"/>
</dbReference>
<sequence length="195" mass="21647">MDNSAEPEISAPKVHVTGRNVLSMPGHQVHALYKLRVDIFVNEQRAPFPEIDDTDAHPNTHHILAYVHPGNGPSYPHGTPDPGSPLRLVGTCRVFGPPEAQHLGRLCVSADMRGYGIAHQLVQEALEVCISRAAALDPSTNAPIVKIEAQTYLDDFYRTYGFTEAGDRFVTEGIEHVEMHLDLDEYKMRAAKQER</sequence>
<accession>A0A0A2DLL8</accession>
<dbReference type="CDD" id="cd04301">
    <property type="entry name" value="NAT_SF"/>
    <property type="match status" value="1"/>
</dbReference>
<evidence type="ECO:0000313" key="2">
    <source>
        <dbReference type="EMBL" id="KGM18672.1"/>
    </source>
</evidence>